<dbReference type="Pfam" id="PF07676">
    <property type="entry name" value="PD40"/>
    <property type="match status" value="5"/>
</dbReference>
<reference evidence="5" key="1">
    <citation type="submission" date="2011-02" db="EMBL/GenBank/DDBJ databases">
        <title>The complete genome of Planctomyces brasiliensis DSM 5305.</title>
        <authorList>
            <person name="Lucas S."/>
            <person name="Copeland A."/>
            <person name="Lapidus A."/>
            <person name="Bruce D."/>
            <person name="Goodwin L."/>
            <person name="Pitluck S."/>
            <person name="Kyrpides N."/>
            <person name="Mavromatis K."/>
            <person name="Pagani I."/>
            <person name="Ivanova N."/>
            <person name="Ovchinnikova G."/>
            <person name="Lu M."/>
            <person name="Detter J.C."/>
            <person name="Han C."/>
            <person name="Land M."/>
            <person name="Hauser L."/>
            <person name="Markowitz V."/>
            <person name="Cheng J.-F."/>
            <person name="Hugenholtz P."/>
            <person name="Woyke T."/>
            <person name="Wu D."/>
            <person name="Tindall B."/>
            <person name="Pomrenke H.G."/>
            <person name="Brambilla E."/>
            <person name="Klenk H.-P."/>
            <person name="Eisen J.A."/>
        </authorList>
    </citation>
    <scope>NUCLEOTIDE SEQUENCE [LARGE SCALE GENOMIC DNA]</scope>
    <source>
        <strain evidence="5">ATCC 49424 / DSM 5305 / JCM 21570 / NBRC 103401 / IFAM 1448</strain>
    </source>
</reference>
<dbReference type="eggNOG" id="COG2234">
    <property type="taxonomic scope" value="Bacteria"/>
</dbReference>
<dbReference type="eggNOG" id="COG0823">
    <property type="taxonomic scope" value="Bacteria"/>
</dbReference>
<dbReference type="Pfam" id="PF04389">
    <property type="entry name" value="Peptidase_M28"/>
    <property type="match status" value="1"/>
</dbReference>
<dbReference type="OrthoDB" id="108903at2"/>
<dbReference type="Gene3D" id="2.30.42.10">
    <property type="match status" value="1"/>
</dbReference>
<dbReference type="InterPro" id="IPR011042">
    <property type="entry name" value="6-blade_b-propeller_TolB-like"/>
</dbReference>
<dbReference type="Gene3D" id="2.120.10.30">
    <property type="entry name" value="TolB, C-terminal domain"/>
    <property type="match status" value="3"/>
</dbReference>
<name>F0SN86_RUBBR</name>
<proteinExistence type="inferred from homology"/>
<dbReference type="KEGG" id="pbs:Plabr_3518"/>
<accession>F0SN86</accession>
<feature type="compositionally biased region" description="Basic and acidic residues" evidence="2">
    <location>
        <begin position="805"/>
        <end position="821"/>
    </location>
</feature>
<evidence type="ECO:0000259" key="3">
    <source>
        <dbReference type="PROSITE" id="PS50106"/>
    </source>
</evidence>
<gene>
    <name evidence="4" type="ordered locus">Plabr_3518</name>
</gene>
<dbReference type="PANTHER" id="PTHR36842:SF1">
    <property type="entry name" value="PROTEIN TOLB"/>
    <property type="match status" value="1"/>
</dbReference>
<dbReference type="eggNOG" id="COG0265">
    <property type="taxonomic scope" value="Bacteria"/>
</dbReference>
<sequence>MINVAVELRLLAFPASKIVLNKRGTGVIHHKKFVSTLLIATLTLALAPLRAAEEESNSSEPSFSGLISNPRQLTFAGRRSGEGYFSADGDELVFQSEREPGNPFFQIYVLDLETGDEERISPGVGKTTCGWIHPDGERVLFASTHQDKEAKAKQKQELDAREAGEQKRYSWDYDPTYELFAYNRKTKQYTQLTNELGYDAEGSYSPDGSLIAFASNRGAYERELTAEEKEQLERDPAAFMEIYVMNADGSNVRQLTDVFGYDGGPFFSPDGKRICWRRFDKHGATAEIMTMNVDGSDVRQLTDWQVMSWAPFYHPSGEYLVFTTNRHGFSNFELYLVAADGQQDPIRVTNADGFDGLPAFSPDGNTLVWTSNRTDAKQSQLFRGGWNHKLALELLGKEGLTDDQVRNSAKQAAAEGNDDFQAVDIARHVNFLCKEELAGRLTGTEGERLATAYVAAYFEELGLQPAGDDGTYFQEFEFTAGIDLGDKNQLLAGDADAKLGTDWQPVSFSETGKFSAKGVAFAGYGLVAPGTEESEEYDSYVHLDVTDKWVVVFRYLPEDITPERRQEWARFASLRYKAMVARDRGAKGMLVVSGPQSQVEQELIPLRFDGALAGSSIPVLSVSDAFVEKHLFPEGKSLGEYQKKLDSGEPQMGFLNEEAELIATIDIQQVKRKGRNVLGLLSSGDAGFNPALVVGAHIDHLGRGQSSSSLARSDEESQIHYGADDNASGVAAMLEVAEYLSTQKASGKADINRDVLFAAWSGEELGLFGANHFVKKVEEQLEEFAKAHMAALEQQIPEKLKELSEKNNDGENDDAEGKDTEAGDAEEEGVPLRMAIAACLNMDMVGRFSDSLVLQGVGSSSIWKQEIERRNVVVGLPITLQNDSYIPTDASVFFMNGVPILSAFTGTHSDYHTPRDTPEKLNYEAAAKIARLMGLITRSLAMNSKVPDYVSQERPQEQRRANLRAYLGTIPDYAAGDVEGVQLSGVGKGGPADEAGVQQGDIIMELAGKKIDNIYDYTYAIEALKIGEETTIVVNREGERKSLKITPGSRE</sequence>
<dbReference type="SUPFAM" id="SSF82171">
    <property type="entry name" value="DPP6 N-terminal domain-like"/>
    <property type="match status" value="1"/>
</dbReference>
<feature type="domain" description="PDZ" evidence="3">
    <location>
        <begin position="980"/>
        <end position="1038"/>
    </location>
</feature>
<dbReference type="Gene3D" id="3.40.630.10">
    <property type="entry name" value="Zn peptidases"/>
    <property type="match status" value="1"/>
</dbReference>
<evidence type="ECO:0000313" key="5">
    <source>
        <dbReference type="Proteomes" id="UP000006860"/>
    </source>
</evidence>
<dbReference type="AlphaFoldDB" id="F0SN86"/>
<dbReference type="SMART" id="SM00228">
    <property type="entry name" value="PDZ"/>
    <property type="match status" value="1"/>
</dbReference>
<organism evidence="4 5">
    <name type="scientific">Rubinisphaera brasiliensis (strain ATCC 49424 / DSM 5305 / JCM 21570 / IAM 15109 / NBRC 103401 / IFAM 1448)</name>
    <name type="common">Planctomyces brasiliensis</name>
    <dbReference type="NCBI Taxonomy" id="756272"/>
    <lineage>
        <taxon>Bacteria</taxon>
        <taxon>Pseudomonadati</taxon>
        <taxon>Planctomycetota</taxon>
        <taxon>Planctomycetia</taxon>
        <taxon>Planctomycetales</taxon>
        <taxon>Planctomycetaceae</taxon>
        <taxon>Rubinisphaera</taxon>
    </lineage>
</organism>
<dbReference type="EMBL" id="CP002546">
    <property type="protein sequence ID" value="ADY61115.1"/>
    <property type="molecule type" value="Genomic_DNA"/>
</dbReference>
<dbReference type="InterPro" id="IPR011659">
    <property type="entry name" value="WD40"/>
</dbReference>
<dbReference type="InterPro" id="IPR007484">
    <property type="entry name" value="Peptidase_M28"/>
</dbReference>
<dbReference type="Gene3D" id="3.50.30.30">
    <property type="match status" value="1"/>
</dbReference>
<dbReference type="PROSITE" id="PS50106">
    <property type="entry name" value="PDZ"/>
    <property type="match status" value="1"/>
</dbReference>
<dbReference type="SUPFAM" id="SSF50156">
    <property type="entry name" value="PDZ domain-like"/>
    <property type="match status" value="1"/>
</dbReference>
<dbReference type="Pfam" id="PF13180">
    <property type="entry name" value="PDZ_2"/>
    <property type="match status" value="1"/>
</dbReference>
<dbReference type="InterPro" id="IPR001478">
    <property type="entry name" value="PDZ"/>
</dbReference>
<keyword evidence="5" id="KW-1185">Reference proteome</keyword>
<evidence type="ECO:0000256" key="2">
    <source>
        <dbReference type="SAM" id="MobiDB-lite"/>
    </source>
</evidence>
<comment type="similarity">
    <text evidence="1">Belongs to the TolB family.</text>
</comment>
<dbReference type="HOGENOM" id="CLU_014266_0_0_0"/>
<dbReference type="Proteomes" id="UP000006860">
    <property type="component" value="Chromosome"/>
</dbReference>
<dbReference type="PANTHER" id="PTHR36842">
    <property type="entry name" value="PROTEIN TOLB HOMOLOG"/>
    <property type="match status" value="1"/>
</dbReference>
<evidence type="ECO:0000256" key="1">
    <source>
        <dbReference type="ARBA" id="ARBA00009820"/>
    </source>
</evidence>
<dbReference type="STRING" id="756272.Plabr_3518"/>
<evidence type="ECO:0000313" key="4">
    <source>
        <dbReference type="EMBL" id="ADY61115.1"/>
    </source>
</evidence>
<dbReference type="SUPFAM" id="SSF53187">
    <property type="entry name" value="Zn-dependent exopeptidases"/>
    <property type="match status" value="1"/>
</dbReference>
<protein>
    <submittedName>
        <fullName evidence="4">Peptidase M28</fullName>
    </submittedName>
</protein>
<dbReference type="InterPro" id="IPR036034">
    <property type="entry name" value="PDZ_sf"/>
</dbReference>
<feature type="region of interest" description="Disordered" evidence="2">
    <location>
        <begin position="805"/>
        <end position="827"/>
    </location>
</feature>